<dbReference type="GO" id="GO:0043565">
    <property type="term" value="F:sequence-specific DNA binding"/>
    <property type="evidence" value="ECO:0007669"/>
    <property type="project" value="InterPro"/>
</dbReference>
<dbReference type="SUPFAM" id="SSF46689">
    <property type="entry name" value="Homeodomain-like"/>
    <property type="match status" value="1"/>
</dbReference>
<dbReference type="Proteomes" id="UP000308196">
    <property type="component" value="Chromosome"/>
</dbReference>
<organism evidence="5 6">
    <name type="scientific">Sphingobacterium thalpophilum</name>
    <dbReference type="NCBI Taxonomy" id="259"/>
    <lineage>
        <taxon>Bacteria</taxon>
        <taxon>Pseudomonadati</taxon>
        <taxon>Bacteroidota</taxon>
        <taxon>Sphingobacteriia</taxon>
        <taxon>Sphingobacteriales</taxon>
        <taxon>Sphingobacteriaceae</taxon>
        <taxon>Sphingobacterium</taxon>
    </lineage>
</organism>
<sequence>MEFGVHRVIGVERGSSGMGDAVAADNYIVLFVSAGGCRVKINQDIVEIGEYSLVLVPRGVHIDADPSETRGFLIIYFSESFFARTDVDAAFLRNFKSFNKQEYTYRLLSVPKEYATYYDFVGTQLKLSKLNYNQAIYRDLAYNIVKQIVLLAAIHMEERQSGEMLGHGSDIALVRHFQELVRQQVKKEKQVAFYAAQLNIGSKKLTNLTKSALGVTPKEVIVGELLREAKKLLTEASYSIKQIAWELGYTDVNNFSTFFLKEIGMTPSEYRKRWQL</sequence>
<dbReference type="InterPro" id="IPR018060">
    <property type="entry name" value="HTH_AraC"/>
</dbReference>
<dbReference type="SUPFAM" id="SSF51215">
    <property type="entry name" value="Regulatory protein AraC"/>
    <property type="match status" value="1"/>
</dbReference>
<dbReference type="Gene3D" id="1.10.10.60">
    <property type="entry name" value="Homeodomain-like"/>
    <property type="match status" value="1"/>
</dbReference>
<keyword evidence="1" id="KW-0805">Transcription regulation</keyword>
<dbReference type="RefSeq" id="WP_051606647.1">
    <property type="nucleotide sequence ID" value="NZ_CP158797.1"/>
</dbReference>
<dbReference type="AlphaFoldDB" id="A0A4U9UM89"/>
<dbReference type="GeneID" id="78462049"/>
<dbReference type="EMBL" id="LR590484">
    <property type="protein sequence ID" value="VTR34113.1"/>
    <property type="molecule type" value="Genomic_DNA"/>
</dbReference>
<evidence type="ECO:0000313" key="6">
    <source>
        <dbReference type="Proteomes" id="UP000308196"/>
    </source>
</evidence>
<dbReference type="SMART" id="SM00342">
    <property type="entry name" value="HTH_ARAC"/>
    <property type="match status" value="1"/>
</dbReference>
<dbReference type="PROSITE" id="PS01124">
    <property type="entry name" value="HTH_ARAC_FAMILY_2"/>
    <property type="match status" value="1"/>
</dbReference>
<dbReference type="PANTHER" id="PTHR43280">
    <property type="entry name" value="ARAC-FAMILY TRANSCRIPTIONAL REGULATOR"/>
    <property type="match status" value="1"/>
</dbReference>
<feature type="domain" description="HTH araC/xylS-type" evidence="4">
    <location>
        <begin position="175"/>
        <end position="273"/>
    </location>
</feature>
<dbReference type="STRING" id="1123265.GCA_000686625_01716"/>
<dbReference type="KEGG" id="stha:NCTC11429_01279"/>
<gene>
    <name evidence="5" type="primary">rhaS_6</name>
    <name evidence="5" type="ORF">NCTC11429_01279</name>
</gene>
<dbReference type="PRINTS" id="PR00032">
    <property type="entry name" value="HTHARAC"/>
</dbReference>
<evidence type="ECO:0000259" key="4">
    <source>
        <dbReference type="PROSITE" id="PS01124"/>
    </source>
</evidence>
<dbReference type="InterPro" id="IPR020449">
    <property type="entry name" value="Tscrpt_reg_AraC-type_HTH"/>
</dbReference>
<protein>
    <submittedName>
        <fullName evidence="5">L-rhamnose operon regulatory protein rhaS</fullName>
    </submittedName>
</protein>
<reference evidence="5 6" key="1">
    <citation type="submission" date="2019-05" db="EMBL/GenBank/DDBJ databases">
        <authorList>
            <consortium name="Pathogen Informatics"/>
        </authorList>
    </citation>
    <scope>NUCLEOTIDE SEQUENCE [LARGE SCALE GENOMIC DNA]</scope>
    <source>
        <strain evidence="5 6">NCTC11429</strain>
    </source>
</reference>
<name>A0A4U9UM89_9SPHI</name>
<evidence type="ECO:0000256" key="2">
    <source>
        <dbReference type="ARBA" id="ARBA00023125"/>
    </source>
</evidence>
<dbReference type="GO" id="GO:0003700">
    <property type="term" value="F:DNA-binding transcription factor activity"/>
    <property type="evidence" value="ECO:0007669"/>
    <property type="project" value="InterPro"/>
</dbReference>
<keyword evidence="2" id="KW-0238">DNA-binding</keyword>
<dbReference type="PANTHER" id="PTHR43280:SF32">
    <property type="entry name" value="TRANSCRIPTIONAL REGULATORY PROTEIN"/>
    <property type="match status" value="1"/>
</dbReference>
<dbReference type="Pfam" id="PF12833">
    <property type="entry name" value="HTH_18"/>
    <property type="match status" value="1"/>
</dbReference>
<dbReference type="InterPro" id="IPR009057">
    <property type="entry name" value="Homeodomain-like_sf"/>
</dbReference>
<keyword evidence="3" id="KW-0804">Transcription</keyword>
<evidence type="ECO:0000256" key="1">
    <source>
        <dbReference type="ARBA" id="ARBA00023015"/>
    </source>
</evidence>
<evidence type="ECO:0000313" key="5">
    <source>
        <dbReference type="EMBL" id="VTR34113.1"/>
    </source>
</evidence>
<evidence type="ECO:0000256" key="3">
    <source>
        <dbReference type="ARBA" id="ARBA00023163"/>
    </source>
</evidence>
<accession>A0A4U9UM89</accession>
<proteinExistence type="predicted"/>
<dbReference type="InterPro" id="IPR037923">
    <property type="entry name" value="HTH-like"/>
</dbReference>